<accession>A0A3D9DPY4</accession>
<proteinExistence type="predicted"/>
<dbReference type="EMBL" id="QNUH01000002">
    <property type="protein sequence ID" value="REC80053.1"/>
    <property type="molecule type" value="Genomic_DNA"/>
</dbReference>
<reference evidence="1 2" key="1">
    <citation type="journal article" date="2010" name="Syst. Appl. Microbiol.">
        <title>Four new species of Chryseobacterium from the rhizosphere of coastal sand dune plants, Chryseobacterium elymi sp. nov., Chryseobacterium hagamense sp. nov., Chryseobacterium lathyri sp. nov. and Chryseobacterium rhizosphaerae sp. nov.</title>
        <authorList>
            <person name="Cho S.H."/>
            <person name="Lee K.S."/>
            <person name="Shin D.S."/>
            <person name="Han J.H."/>
            <person name="Park K.S."/>
            <person name="Lee C.H."/>
            <person name="Park K.H."/>
            <person name="Kim S.B."/>
        </authorList>
    </citation>
    <scope>NUCLEOTIDE SEQUENCE [LARGE SCALE GENOMIC DNA]</scope>
    <source>
        <strain evidence="1 2">KCTC 22547</strain>
    </source>
</reference>
<sequence length="69" mass="8390">MKQKKQKFKTWKLNAKNLNLILKSPKLTRIYYLFFDSKFVSRFKQWEFFNGLILNFLNASVSYVDFNSI</sequence>
<organism evidence="1 2">
    <name type="scientific">Chryseobacterium elymi</name>
    <dbReference type="NCBI Taxonomy" id="395936"/>
    <lineage>
        <taxon>Bacteria</taxon>
        <taxon>Pseudomonadati</taxon>
        <taxon>Bacteroidota</taxon>
        <taxon>Flavobacteriia</taxon>
        <taxon>Flavobacteriales</taxon>
        <taxon>Weeksellaceae</taxon>
        <taxon>Chryseobacterium group</taxon>
        <taxon>Chryseobacterium</taxon>
    </lineage>
</organism>
<protein>
    <submittedName>
        <fullName evidence="1">Uncharacterized protein</fullName>
    </submittedName>
</protein>
<gene>
    <name evidence="1" type="ORF">DRF60_03470</name>
</gene>
<keyword evidence="2" id="KW-1185">Reference proteome</keyword>
<evidence type="ECO:0000313" key="2">
    <source>
        <dbReference type="Proteomes" id="UP000257030"/>
    </source>
</evidence>
<name>A0A3D9DPY4_9FLAO</name>
<evidence type="ECO:0000313" key="1">
    <source>
        <dbReference type="EMBL" id="REC80053.1"/>
    </source>
</evidence>
<dbReference type="AlphaFoldDB" id="A0A3D9DPY4"/>
<dbReference type="Proteomes" id="UP000257030">
    <property type="component" value="Unassembled WGS sequence"/>
</dbReference>
<comment type="caution">
    <text evidence="1">The sequence shown here is derived from an EMBL/GenBank/DDBJ whole genome shotgun (WGS) entry which is preliminary data.</text>
</comment>